<evidence type="ECO:0000256" key="1">
    <source>
        <dbReference type="SAM" id="MobiDB-lite"/>
    </source>
</evidence>
<feature type="transmembrane region" description="Helical" evidence="2">
    <location>
        <begin position="231"/>
        <end position="264"/>
    </location>
</feature>
<keyword evidence="4" id="KW-1185">Reference proteome</keyword>
<dbReference type="AlphaFoldDB" id="X6L7T5"/>
<gene>
    <name evidence="3" type="ORF">RFI_40112</name>
</gene>
<evidence type="ECO:0000313" key="4">
    <source>
        <dbReference type="Proteomes" id="UP000023152"/>
    </source>
</evidence>
<accession>X6L7T5</accession>
<evidence type="ECO:0000313" key="3">
    <source>
        <dbReference type="EMBL" id="ETN97418.1"/>
    </source>
</evidence>
<reference evidence="3 4" key="1">
    <citation type="journal article" date="2013" name="Curr. Biol.">
        <title>The Genome of the Foraminiferan Reticulomyxa filosa.</title>
        <authorList>
            <person name="Glockner G."/>
            <person name="Hulsmann N."/>
            <person name="Schleicher M."/>
            <person name="Noegel A.A."/>
            <person name="Eichinger L."/>
            <person name="Gallinger C."/>
            <person name="Pawlowski J."/>
            <person name="Sierra R."/>
            <person name="Euteneuer U."/>
            <person name="Pillet L."/>
            <person name="Moustafa A."/>
            <person name="Platzer M."/>
            <person name="Groth M."/>
            <person name="Szafranski K."/>
            <person name="Schliwa M."/>
        </authorList>
    </citation>
    <scope>NUCLEOTIDE SEQUENCE [LARGE SCALE GENOMIC DNA]</scope>
</reference>
<dbReference type="EMBL" id="ASPP01049792">
    <property type="protein sequence ID" value="ETN97418.1"/>
    <property type="molecule type" value="Genomic_DNA"/>
</dbReference>
<feature type="transmembrane region" description="Helical" evidence="2">
    <location>
        <begin position="204"/>
        <end position="225"/>
    </location>
</feature>
<organism evidence="3 4">
    <name type="scientific">Reticulomyxa filosa</name>
    <dbReference type="NCBI Taxonomy" id="46433"/>
    <lineage>
        <taxon>Eukaryota</taxon>
        <taxon>Sar</taxon>
        <taxon>Rhizaria</taxon>
        <taxon>Retaria</taxon>
        <taxon>Foraminifera</taxon>
        <taxon>Monothalamids</taxon>
        <taxon>Reticulomyxidae</taxon>
        <taxon>Reticulomyxa</taxon>
    </lineage>
</organism>
<keyword evidence="2" id="KW-0472">Membrane</keyword>
<feature type="compositionally biased region" description="Polar residues" evidence="1">
    <location>
        <begin position="63"/>
        <end position="76"/>
    </location>
</feature>
<evidence type="ECO:0000256" key="2">
    <source>
        <dbReference type="SAM" id="Phobius"/>
    </source>
</evidence>
<sequence length="269" mass="31251">IEDMELDDEMDDSMYHLDLNYKDFSRFVLSRKDFIWDNIIAKTLSSLNTDFVSIDINGNRLRSSGSTTTANSVDASSNDEEKQSQERFATAAVAAAVAAALALDDRDNYRKTKTKTNDSNKLVEYKGFKQKHLKAVLCQIIRYYGMLGLGNECIDDLKDDIRMCAKDLVKVYRKTKAIDDQKNDVKRFDLFFNQNLKHKNNFSFCFNFLILFFFFFFVCLCIIVSTSLPKFDSFVCFCFLFSIDIVIVFFFLFLFVSFFLSFFVMQLLV</sequence>
<comment type="caution">
    <text evidence="3">The sequence shown here is derived from an EMBL/GenBank/DDBJ whole genome shotgun (WGS) entry which is preliminary data.</text>
</comment>
<keyword evidence="2" id="KW-1133">Transmembrane helix</keyword>
<dbReference type="Proteomes" id="UP000023152">
    <property type="component" value="Unassembled WGS sequence"/>
</dbReference>
<protein>
    <submittedName>
        <fullName evidence="3">Uncharacterized protein</fullName>
    </submittedName>
</protein>
<keyword evidence="2" id="KW-0812">Transmembrane</keyword>
<proteinExistence type="predicted"/>
<name>X6L7T5_RETFI</name>
<feature type="region of interest" description="Disordered" evidence="1">
    <location>
        <begin position="63"/>
        <end position="82"/>
    </location>
</feature>
<feature type="non-terminal residue" evidence="3">
    <location>
        <position position="1"/>
    </location>
</feature>